<dbReference type="GeneID" id="27686253"/>
<feature type="transmembrane region" description="Helical" evidence="1">
    <location>
        <begin position="64"/>
        <end position="91"/>
    </location>
</feature>
<dbReference type="VEuPathDB" id="FungiDB:SPPG_02684"/>
<keyword evidence="1" id="KW-0812">Transmembrane</keyword>
<evidence type="ECO:0000313" key="2">
    <source>
        <dbReference type="EMBL" id="KND02197.1"/>
    </source>
</evidence>
<accession>A0A0L0HM78</accession>
<keyword evidence="3" id="KW-1185">Reference proteome</keyword>
<evidence type="ECO:0000256" key="1">
    <source>
        <dbReference type="SAM" id="Phobius"/>
    </source>
</evidence>
<keyword evidence="1" id="KW-0472">Membrane</keyword>
<protein>
    <recommendedName>
        <fullName evidence="4">Potassium channel domain-containing protein</fullName>
    </recommendedName>
</protein>
<feature type="transmembrane region" description="Helical" evidence="1">
    <location>
        <begin position="6"/>
        <end position="32"/>
    </location>
</feature>
<keyword evidence="1" id="KW-1133">Transmembrane helix</keyword>
<dbReference type="EMBL" id="KQ257453">
    <property type="protein sequence ID" value="KND02197.1"/>
    <property type="molecule type" value="Genomic_DNA"/>
</dbReference>
<dbReference type="InParanoid" id="A0A0L0HM78"/>
<evidence type="ECO:0000313" key="3">
    <source>
        <dbReference type="Proteomes" id="UP000053201"/>
    </source>
</evidence>
<gene>
    <name evidence="2" type="ORF">SPPG_02684</name>
</gene>
<sequence length="363" mass="40543">MLVLSILGAFIVLLIFHDFLWTTFSVSSNGFITRWTTRGIGRFASLLYETFPWTRNHFHAFAEITIGVILMIWYIGTWAGWSLIFSNVPIIQASKQSDVTHVGENITPADVIYYTGTAFFTLGLGDYVVDSGATFWRIMSNVCAAEGILLGIITVTYLLAAVDAATATCTFANILVCMGGSPTHILINAWNPKTKSFGSLESALIDASDDLGIERQNYILYPVLFTYSFSTGKPAYDSSPPRIAALDDLLTILLHAIDPAYTPSRYILQTTRMALTAYLDILSAARIDSAETAPPPPDLTLLREKGLPVIVNDDMWKRICERENIRKRRCFLLGLMVRCGHDWDDVVSITWPEKSEPGMWWEE</sequence>
<dbReference type="OrthoDB" id="2109563at2759"/>
<proteinExistence type="predicted"/>
<organism evidence="2 3">
    <name type="scientific">Spizellomyces punctatus (strain DAOM BR117)</name>
    <dbReference type="NCBI Taxonomy" id="645134"/>
    <lineage>
        <taxon>Eukaryota</taxon>
        <taxon>Fungi</taxon>
        <taxon>Fungi incertae sedis</taxon>
        <taxon>Chytridiomycota</taxon>
        <taxon>Chytridiomycota incertae sedis</taxon>
        <taxon>Chytridiomycetes</taxon>
        <taxon>Spizellomycetales</taxon>
        <taxon>Spizellomycetaceae</taxon>
        <taxon>Spizellomyces</taxon>
    </lineage>
</organism>
<dbReference type="AlphaFoldDB" id="A0A0L0HM78"/>
<name>A0A0L0HM78_SPIPD</name>
<dbReference type="Proteomes" id="UP000053201">
    <property type="component" value="Unassembled WGS sequence"/>
</dbReference>
<dbReference type="RefSeq" id="XP_016610236.1">
    <property type="nucleotide sequence ID" value="XM_016750969.1"/>
</dbReference>
<reference evidence="2 3" key="1">
    <citation type="submission" date="2009-08" db="EMBL/GenBank/DDBJ databases">
        <title>The Genome Sequence of Spizellomyces punctatus strain DAOM BR117.</title>
        <authorList>
            <consortium name="The Broad Institute Genome Sequencing Platform"/>
            <person name="Russ C."/>
            <person name="Cuomo C."/>
            <person name="Shea T."/>
            <person name="Young S.K."/>
            <person name="Zeng Q."/>
            <person name="Koehrsen M."/>
            <person name="Haas B."/>
            <person name="Borodovsky M."/>
            <person name="Guigo R."/>
            <person name="Alvarado L."/>
            <person name="Berlin A."/>
            <person name="Bochicchio J."/>
            <person name="Borenstein D."/>
            <person name="Chapman S."/>
            <person name="Chen Z."/>
            <person name="Engels R."/>
            <person name="Freedman E."/>
            <person name="Gellesch M."/>
            <person name="Goldberg J."/>
            <person name="Griggs A."/>
            <person name="Gujja S."/>
            <person name="Heiman D."/>
            <person name="Hepburn T."/>
            <person name="Howarth C."/>
            <person name="Jen D."/>
            <person name="Larson L."/>
            <person name="Lewis B."/>
            <person name="Mehta T."/>
            <person name="Park D."/>
            <person name="Pearson M."/>
            <person name="Roberts A."/>
            <person name="Saif S."/>
            <person name="Shenoy N."/>
            <person name="Sisk P."/>
            <person name="Stolte C."/>
            <person name="Sykes S."/>
            <person name="Thomson T."/>
            <person name="Walk T."/>
            <person name="White J."/>
            <person name="Yandava C."/>
            <person name="Burger G."/>
            <person name="Gray M.W."/>
            <person name="Holland P.W.H."/>
            <person name="King N."/>
            <person name="Lang F.B.F."/>
            <person name="Roger A.J."/>
            <person name="Ruiz-Trillo I."/>
            <person name="Lander E."/>
            <person name="Nusbaum C."/>
        </authorList>
    </citation>
    <scope>NUCLEOTIDE SEQUENCE [LARGE SCALE GENOMIC DNA]</scope>
    <source>
        <strain evidence="2 3">DAOM BR117</strain>
    </source>
</reference>
<feature type="transmembrane region" description="Helical" evidence="1">
    <location>
        <begin position="141"/>
        <end position="160"/>
    </location>
</feature>
<evidence type="ECO:0008006" key="4">
    <source>
        <dbReference type="Google" id="ProtNLM"/>
    </source>
</evidence>